<gene>
    <name evidence="2" type="ORF">K452DRAFT_314273</name>
</gene>
<dbReference type="GeneID" id="54301237"/>
<feature type="transmembrane region" description="Helical" evidence="1">
    <location>
        <begin position="6"/>
        <end position="23"/>
    </location>
</feature>
<evidence type="ECO:0000313" key="3">
    <source>
        <dbReference type="Proteomes" id="UP000799438"/>
    </source>
</evidence>
<evidence type="ECO:0000313" key="2">
    <source>
        <dbReference type="EMBL" id="KAF2147026.1"/>
    </source>
</evidence>
<evidence type="ECO:0000256" key="1">
    <source>
        <dbReference type="SAM" id="Phobius"/>
    </source>
</evidence>
<keyword evidence="1" id="KW-0472">Membrane</keyword>
<dbReference type="Proteomes" id="UP000799438">
    <property type="component" value="Unassembled WGS sequence"/>
</dbReference>
<organism evidence="2 3">
    <name type="scientific">Aplosporella prunicola CBS 121167</name>
    <dbReference type="NCBI Taxonomy" id="1176127"/>
    <lineage>
        <taxon>Eukaryota</taxon>
        <taxon>Fungi</taxon>
        <taxon>Dikarya</taxon>
        <taxon>Ascomycota</taxon>
        <taxon>Pezizomycotina</taxon>
        <taxon>Dothideomycetes</taxon>
        <taxon>Dothideomycetes incertae sedis</taxon>
        <taxon>Botryosphaeriales</taxon>
        <taxon>Aplosporellaceae</taxon>
        <taxon>Aplosporella</taxon>
    </lineage>
</organism>
<keyword evidence="1" id="KW-1133">Transmembrane helix</keyword>
<reference evidence="2" key="1">
    <citation type="journal article" date="2020" name="Stud. Mycol.">
        <title>101 Dothideomycetes genomes: a test case for predicting lifestyles and emergence of pathogens.</title>
        <authorList>
            <person name="Haridas S."/>
            <person name="Albert R."/>
            <person name="Binder M."/>
            <person name="Bloem J."/>
            <person name="Labutti K."/>
            <person name="Salamov A."/>
            <person name="Andreopoulos B."/>
            <person name="Baker S."/>
            <person name="Barry K."/>
            <person name="Bills G."/>
            <person name="Bluhm B."/>
            <person name="Cannon C."/>
            <person name="Castanera R."/>
            <person name="Culley D."/>
            <person name="Daum C."/>
            <person name="Ezra D."/>
            <person name="Gonzalez J."/>
            <person name="Henrissat B."/>
            <person name="Kuo A."/>
            <person name="Liang C."/>
            <person name="Lipzen A."/>
            <person name="Lutzoni F."/>
            <person name="Magnuson J."/>
            <person name="Mondo S."/>
            <person name="Nolan M."/>
            <person name="Ohm R."/>
            <person name="Pangilinan J."/>
            <person name="Park H.-J."/>
            <person name="Ramirez L."/>
            <person name="Alfaro M."/>
            <person name="Sun H."/>
            <person name="Tritt A."/>
            <person name="Yoshinaga Y."/>
            <person name="Zwiers L.-H."/>
            <person name="Turgeon B."/>
            <person name="Goodwin S."/>
            <person name="Spatafora J."/>
            <person name="Crous P."/>
            <person name="Grigoriev I."/>
        </authorList>
    </citation>
    <scope>NUCLEOTIDE SEQUENCE</scope>
    <source>
        <strain evidence="2">CBS 121167</strain>
    </source>
</reference>
<name>A0A6A6BSG9_9PEZI</name>
<protein>
    <submittedName>
        <fullName evidence="2">Uncharacterized protein</fullName>
    </submittedName>
</protein>
<dbReference type="AlphaFoldDB" id="A0A6A6BSG9"/>
<proteinExistence type="predicted"/>
<keyword evidence="1" id="KW-0812">Transmembrane</keyword>
<dbReference type="EMBL" id="ML995474">
    <property type="protein sequence ID" value="KAF2147026.1"/>
    <property type="molecule type" value="Genomic_DNA"/>
</dbReference>
<accession>A0A6A6BSG9</accession>
<dbReference type="RefSeq" id="XP_033402734.1">
    <property type="nucleotide sequence ID" value="XM_033543740.1"/>
</dbReference>
<sequence>MSTVAWVEAIFIVVGALLCFRVFDDHPRADDETYGTHPHTQYAPRYISKKAQSMDVPLCLAPTDCCPTDCFSTDCLPPDFFSTAFSTRTSSATTSAGSGIIAQLSARPAQTFTCPVCFQTSLPHVSPYLWELFFGLGRRASLYLTCGAIRRRATATIQKKEDGASGAAAVDVEESLAVGLAEREGE</sequence>
<keyword evidence="3" id="KW-1185">Reference proteome</keyword>